<evidence type="ECO:0000313" key="2">
    <source>
        <dbReference type="EMBL" id="GAA4257044.1"/>
    </source>
</evidence>
<keyword evidence="1" id="KW-1133">Transmembrane helix</keyword>
<dbReference type="RefSeq" id="WP_345134006.1">
    <property type="nucleotide sequence ID" value="NZ_BAABAT010000026.1"/>
</dbReference>
<protein>
    <submittedName>
        <fullName evidence="2">Uncharacterized protein</fullName>
    </submittedName>
</protein>
<reference evidence="3" key="1">
    <citation type="journal article" date="2019" name="Int. J. Syst. Evol. Microbiol.">
        <title>The Global Catalogue of Microorganisms (GCM) 10K type strain sequencing project: providing services to taxonomists for standard genome sequencing and annotation.</title>
        <authorList>
            <consortium name="The Broad Institute Genomics Platform"/>
            <consortium name="The Broad Institute Genome Sequencing Center for Infectious Disease"/>
            <person name="Wu L."/>
            <person name="Ma J."/>
        </authorList>
    </citation>
    <scope>NUCLEOTIDE SEQUENCE [LARGE SCALE GENOMIC DNA]</scope>
    <source>
        <strain evidence="3">JCM 17441</strain>
    </source>
</reference>
<dbReference type="Proteomes" id="UP001500620">
    <property type="component" value="Unassembled WGS sequence"/>
</dbReference>
<gene>
    <name evidence="2" type="ORF">GCM10022255_072330</name>
</gene>
<keyword evidence="1" id="KW-0812">Transmembrane</keyword>
<keyword evidence="3" id="KW-1185">Reference proteome</keyword>
<sequence length="589" mass="65284">MSDVDLHLRSQVNQVQNMIVNLDQNVAQVSQQVMIVGQEQQEARSELAQLRADFITFVKQHELTANVQRAETRVGVLNGRLEHEFGHHKVVRRTAVGMLQAFDVGLISEETIRSVGEQLMVQTPRYWLAPVLVALAAWSADDQSLCDRAVEEAFRRSPGHTSLFMALVLRRQNRLDSASRWLRHYLAAQDPNALGRNFAVILEAIAQGAFGASGIAIVGEFLSRWREQLLVDEGKQEAQVTRWRHEVDAHVAPPAPQPRFPRLAQVSPQWVPMERILAAAESHQAFIDHYRALLAEEIVPPDRIEDAVDDILDRLVAEYDNDELPLRRELAFNLAVISNNGDLDLSKRAVNVDAAALETKLDFLTIQTQSALNPAAIGVSRSTQRLAVASCADWISRAHGQFCRDYRAALPPDVTAVFAGNHNAGATAFTLPPWSGSFMRPLAELEASLAAHWDKATRPVIDGLTFGWGRKCIAPIAVTVVLLVVLTACIGWPGALIALLVGGAWFAALYMQSQQIEQRRRELITYIERAKHDSILQLRGASAELTDWMSRYQAADRLEPEVMALIADLGQAANAATPYTRRDVTGGIQ</sequence>
<dbReference type="EMBL" id="BAABAT010000026">
    <property type="protein sequence ID" value="GAA4257044.1"/>
    <property type="molecule type" value="Genomic_DNA"/>
</dbReference>
<comment type="caution">
    <text evidence="2">The sequence shown here is derived from an EMBL/GenBank/DDBJ whole genome shotgun (WGS) entry which is preliminary data.</text>
</comment>
<organism evidence="2 3">
    <name type="scientific">Dactylosporangium darangshiense</name>
    <dbReference type="NCBI Taxonomy" id="579108"/>
    <lineage>
        <taxon>Bacteria</taxon>
        <taxon>Bacillati</taxon>
        <taxon>Actinomycetota</taxon>
        <taxon>Actinomycetes</taxon>
        <taxon>Micromonosporales</taxon>
        <taxon>Micromonosporaceae</taxon>
        <taxon>Dactylosporangium</taxon>
    </lineage>
</organism>
<accession>A0ABP8DIW2</accession>
<evidence type="ECO:0000256" key="1">
    <source>
        <dbReference type="SAM" id="Phobius"/>
    </source>
</evidence>
<proteinExistence type="predicted"/>
<keyword evidence="1" id="KW-0472">Membrane</keyword>
<feature type="transmembrane region" description="Helical" evidence="1">
    <location>
        <begin position="480"/>
        <end position="511"/>
    </location>
</feature>
<name>A0ABP8DIW2_9ACTN</name>
<evidence type="ECO:0000313" key="3">
    <source>
        <dbReference type="Proteomes" id="UP001500620"/>
    </source>
</evidence>